<dbReference type="Proteomes" id="UP000643810">
    <property type="component" value="Unassembled WGS sequence"/>
</dbReference>
<dbReference type="PANTHER" id="PTHR30337">
    <property type="entry name" value="COMPONENT OF ATP-DEPENDENT DSDNA EXONUCLEASE"/>
    <property type="match status" value="1"/>
</dbReference>
<feature type="domain" description="Calcineurin-like phosphoesterase" evidence="2">
    <location>
        <begin position="1"/>
        <end position="191"/>
    </location>
</feature>
<dbReference type="InterPro" id="IPR050535">
    <property type="entry name" value="DNA_Repair-Maintenance_Comp"/>
</dbReference>
<name>A0ABR7GHL2_9FIRM</name>
<dbReference type="Gene3D" id="3.60.21.10">
    <property type="match status" value="1"/>
</dbReference>
<accession>A0ABR7GHL2</accession>
<dbReference type="RefSeq" id="WP_186854381.1">
    <property type="nucleotide sequence ID" value="NZ_JACOPG010000003.1"/>
</dbReference>
<gene>
    <name evidence="3" type="ORF">H8R94_08250</name>
</gene>
<dbReference type="InterPro" id="IPR041796">
    <property type="entry name" value="Mre11_N"/>
</dbReference>
<keyword evidence="4" id="KW-1185">Reference proteome</keyword>
<dbReference type="Pfam" id="PF00149">
    <property type="entry name" value="Metallophos"/>
    <property type="match status" value="1"/>
</dbReference>
<evidence type="ECO:0000313" key="3">
    <source>
        <dbReference type="EMBL" id="MBC5686586.1"/>
    </source>
</evidence>
<evidence type="ECO:0000256" key="1">
    <source>
        <dbReference type="ARBA" id="ARBA00022801"/>
    </source>
</evidence>
<organism evidence="3 4">
    <name type="scientific">Roseburia lenta</name>
    <dbReference type="NCBI Taxonomy" id="2763061"/>
    <lineage>
        <taxon>Bacteria</taxon>
        <taxon>Bacillati</taxon>
        <taxon>Bacillota</taxon>
        <taxon>Clostridia</taxon>
        <taxon>Lachnospirales</taxon>
        <taxon>Lachnospiraceae</taxon>
        <taxon>Roseburia</taxon>
    </lineage>
</organism>
<reference evidence="3 4" key="1">
    <citation type="submission" date="2020-08" db="EMBL/GenBank/DDBJ databases">
        <title>Genome public.</title>
        <authorList>
            <person name="Liu C."/>
            <person name="Sun Q."/>
        </authorList>
    </citation>
    <scope>NUCLEOTIDE SEQUENCE [LARGE SCALE GENOMIC DNA]</scope>
    <source>
        <strain evidence="3 4">NSJ-9</strain>
    </source>
</reference>
<proteinExistence type="predicted"/>
<dbReference type="CDD" id="cd00840">
    <property type="entry name" value="MPP_Mre11_N"/>
    <property type="match status" value="1"/>
</dbReference>
<dbReference type="InterPro" id="IPR004843">
    <property type="entry name" value="Calcineurin-like_PHP"/>
</dbReference>
<dbReference type="EMBL" id="JACOPG010000003">
    <property type="protein sequence ID" value="MBC5686586.1"/>
    <property type="molecule type" value="Genomic_DNA"/>
</dbReference>
<evidence type="ECO:0000313" key="4">
    <source>
        <dbReference type="Proteomes" id="UP000643810"/>
    </source>
</evidence>
<sequence>MKIIHCADLHLDSKMESNLDREAAGMRRDELLDTFERMVAYAAEQDVRVILIAGDLFDKPNVRKTAKTRVIEQIKGHPQIDFCYIRGNHDQLDFVEELSEQENITNLKLFGTDEWTSYDYGDVVITGMELVKENSQTLGMNLVLDQNRVNIVALHGQESDYQGNDRTEVVNLSMLRGKYIDYLALGHIHSYKKERLDDRGVYCYSGCLEGRGFDECGEKGFVLLDITEGKIHTEFVPIAKRMLHEVKVEVDPTMDMAAIIRAAKECVKDISSEDLIKIIVTGETNIDTDIDCERLRRSLDQDFFFIKIYDRTSVQIDYESFRNDKSLKGEFVRLMERQHMSEDERAAIIELGMKAIMGEDIEV</sequence>
<evidence type="ECO:0000259" key="2">
    <source>
        <dbReference type="Pfam" id="PF00149"/>
    </source>
</evidence>
<protein>
    <submittedName>
        <fullName evidence="3">Metallophosphoesterase family protein</fullName>
    </submittedName>
</protein>
<dbReference type="SUPFAM" id="SSF56300">
    <property type="entry name" value="Metallo-dependent phosphatases"/>
    <property type="match status" value="1"/>
</dbReference>
<keyword evidence="1" id="KW-0378">Hydrolase</keyword>
<dbReference type="InterPro" id="IPR029052">
    <property type="entry name" value="Metallo-depent_PP-like"/>
</dbReference>
<comment type="caution">
    <text evidence="3">The sequence shown here is derived from an EMBL/GenBank/DDBJ whole genome shotgun (WGS) entry which is preliminary data.</text>
</comment>